<dbReference type="Gene3D" id="3.40.50.10540">
    <property type="entry name" value="Crotonobetainyl-coa:carnitine coa-transferase, domain 1"/>
    <property type="match status" value="1"/>
</dbReference>
<dbReference type="PANTHER" id="PTHR48228">
    <property type="entry name" value="SUCCINYL-COA--D-CITRAMALATE COA-TRANSFERASE"/>
    <property type="match status" value="1"/>
</dbReference>
<evidence type="ECO:0008006" key="4">
    <source>
        <dbReference type="Google" id="ProtNLM"/>
    </source>
</evidence>
<dbReference type="STRING" id="98765.A0A2R6NYL2"/>
<accession>A0A2R6NYL2</accession>
<gene>
    <name evidence="2" type="ORF">PHLCEN_2v6726</name>
</gene>
<dbReference type="EMBL" id="MLYV02000653">
    <property type="protein sequence ID" value="PSR80469.1"/>
    <property type="molecule type" value="Genomic_DNA"/>
</dbReference>
<dbReference type="InterPro" id="IPR023606">
    <property type="entry name" value="CoA-Trfase_III_dom_1_sf"/>
</dbReference>
<dbReference type="OrthoDB" id="2308815at2759"/>
<evidence type="ECO:0000313" key="2">
    <source>
        <dbReference type="EMBL" id="PSR80469.1"/>
    </source>
</evidence>
<dbReference type="Proteomes" id="UP000186601">
    <property type="component" value="Unassembled WGS sequence"/>
</dbReference>
<dbReference type="GO" id="GO:0003824">
    <property type="term" value="F:catalytic activity"/>
    <property type="evidence" value="ECO:0007669"/>
    <property type="project" value="InterPro"/>
</dbReference>
<comment type="similarity">
    <text evidence="1">Belongs to the CoA-transferase III family.</text>
</comment>
<evidence type="ECO:0000256" key="1">
    <source>
        <dbReference type="ARBA" id="ARBA00008383"/>
    </source>
</evidence>
<sequence>MGTRIAAGILWKANGLSEESLSRLLLSKNPDPSVDSSFKLGTAAQVPSDDGVRDALLQWNSFEFEAEAASKKMVATALRSFEEWDNHPHGRALAGVPPVALVKVADAPKRVVSGPYSRPLEGIRALDLTRVLAGPVCGRTLAAHGADVLLVTSPKLPALPRVDIDTSRGKRTTQLDLTDQSDCNRLASLVKDADVFLQAYRPGGLKDKGFGVDDVVNMRPGIVYASLTAYGWEGPWKGRRGTATGFNVAEASAYAIYKGQTDEPPLPPKALPMQALDHAAGYLLAFGINAALCKTITDGGSWEVRVSLAAVGQWIRSLGLLEPSVAFGKGTPVPPRVLPQVPEIAKLAVRVTQSGMKIAEGPRREMTAIQHAAVLSVTPVKEDSEAPMVLDAHAAEWA</sequence>
<dbReference type="SUPFAM" id="SSF89796">
    <property type="entry name" value="CoA-transferase family III (CaiB/BaiF)"/>
    <property type="match status" value="2"/>
</dbReference>
<name>A0A2R6NYL2_9APHY</name>
<evidence type="ECO:0000313" key="3">
    <source>
        <dbReference type="Proteomes" id="UP000186601"/>
    </source>
</evidence>
<keyword evidence="3" id="KW-1185">Reference proteome</keyword>
<dbReference type="InterPro" id="IPR050509">
    <property type="entry name" value="CoA-transferase_III"/>
</dbReference>
<dbReference type="InterPro" id="IPR003673">
    <property type="entry name" value="CoA-Trfase_fam_III"/>
</dbReference>
<protein>
    <recommendedName>
        <fullName evidence="4">CoA-transferase family III</fullName>
    </recommendedName>
</protein>
<proteinExistence type="inferred from homology"/>
<dbReference type="PANTHER" id="PTHR48228:SF4">
    <property type="entry name" value="BLR3030 PROTEIN"/>
    <property type="match status" value="1"/>
</dbReference>
<reference evidence="2 3" key="1">
    <citation type="submission" date="2018-02" db="EMBL/GenBank/DDBJ databases">
        <title>Genome sequence of the basidiomycete white-rot fungus Phlebia centrifuga.</title>
        <authorList>
            <person name="Granchi Z."/>
            <person name="Peng M."/>
            <person name="de Vries R.P."/>
            <person name="Hilden K."/>
            <person name="Makela M.R."/>
            <person name="Grigoriev I."/>
            <person name="Riley R."/>
        </authorList>
    </citation>
    <scope>NUCLEOTIDE SEQUENCE [LARGE SCALE GENOMIC DNA]</scope>
    <source>
        <strain evidence="2 3">FBCC195</strain>
    </source>
</reference>
<organism evidence="2 3">
    <name type="scientific">Hermanssonia centrifuga</name>
    <dbReference type="NCBI Taxonomy" id="98765"/>
    <lineage>
        <taxon>Eukaryota</taxon>
        <taxon>Fungi</taxon>
        <taxon>Dikarya</taxon>
        <taxon>Basidiomycota</taxon>
        <taxon>Agaricomycotina</taxon>
        <taxon>Agaricomycetes</taxon>
        <taxon>Polyporales</taxon>
        <taxon>Meruliaceae</taxon>
        <taxon>Hermanssonia</taxon>
    </lineage>
</organism>
<dbReference type="Pfam" id="PF02515">
    <property type="entry name" value="CoA_transf_3"/>
    <property type="match status" value="1"/>
</dbReference>
<dbReference type="AlphaFoldDB" id="A0A2R6NYL2"/>
<comment type="caution">
    <text evidence="2">The sequence shown here is derived from an EMBL/GenBank/DDBJ whole genome shotgun (WGS) entry which is preliminary data.</text>
</comment>